<evidence type="ECO:0000256" key="10">
    <source>
        <dbReference type="ARBA" id="ARBA00023303"/>
    </source>
</evidence>
<evidence type="ECO:0000256" key="11">
    <source>
        <dbReference type="SAM" id="Phobius"/>
    </source>
</evidence>
<keyword evidence="3" id="KW-0633">Potassium transport</keyword>
<keyword evidence="10" id="KW-0407">Ion channel</keyword>
<accession>A0A7V4TZE7</accession>
<dbReference type="AlphaFoldDB" id="A0A7V4TZE7"/>
<dbReference type="SUPFAM" id="SSF81324">
    <property type="entry name" value="Voltage-gated potassium channels"/>
    <property type="match status" value="1"/>
</dbReference>
<dbReference type="PANTHER" id="PTHR11537:SF254">
    <property type="entry name" value="POTASSIUM VOLTAGE-GATED CHANNEL PROTEIN SHAB"/>
    <property type="match status" value="1"/>
</dbReference>
<dbReference type="GO" id="GO:0005249">
    <property type="term" value="F:voltage-gated potassium channel activity"/>
    <property type="evidence" value="ECO:0007669"/>
    <property type="project" value="InterPro"/>
</dbReference>
<dbReference type="Proteomes" id="UP000885779">
    <property type="component" value="Unassembled WGS sequence"/>
</dbReference>
<evidence type="ECO:0000256" key="8">
    <source>
        <dbReference type="ARBA" id="ARBA00023065"/>
    </source>
</evidence>
<dbReference type="PANTHER" id="PTHR11537">
    <property type="entry name" value="VOLTAGE-GATED POTASSIUM CHANNEL"/>
    <property type="match status" value="1"/>
</dbReference>
<name>A0A7V4TZE7_CALAY</name>
<evidence type="ECO:0000256" key="9">
    <source>
        <dbReference type="ARBA" id="ARBA00023136"/>
    </source>
</evidence>
<dbReference type="GO" id="GO:0008076">
    <property type="term" value="C:voltage-gated potassium channel complex"/>
    <property type="evidence" value="ECO:0007669"/>
    <property type="project" value="InterPro"/>
</dbReference>
<dbReference type="PRINTS" id="PR00169">
    <property type="entry name" value="KCHANNEL"/>
</dbReference>
<keyword evidence="2" id="KW-0813">Transport</keyword>
<keyword evidence="8" id="KW-0406">Ion transport</keyword>
<protein>
    <submittedName>
        <fullName evidence="13">Ion transporter</fullName>
    </submittedName>
</protein>
<feature type="transmembrane region" description="Helical" evidence="11">
    <location>
        <begin position="99"/>
        <end position="121"/>
    </location>
</feature>
<dbReference type="Gene3D" id="1.10.287.70">
    <property type="match status" value="1"/>
</dbReference>
<evidence type="ECO:0000256" key="6">
    <source>
        <dbReference type="ARBA" id="ARBA00022958"/>
    </source>
</evidence>
<reference evidence="13" key="1">
    <citation type="journal article" date="2020" name="mSystems">
        <title>Genome- and Community-Level Interaction Insights into Carbon Utilization and Element Cycling Functions of Hydrothermarchaeota in Hydrothermal Sediment.</title>
        <authorList>
            <person name="Zhou Z."/>
            <person name="Liu Y."/>
            <person name="Xu W."/>
            <person name="Pan J."/>
            <person name="Luo Z.H."/>
            <person name="Li M."/>
        </authorList>
    </citation>
    <scope>NUCLEOTIDE SEQUENCE [LARGE SCALE GENOMIC DNA]</scope>
    <source>
        <strain evidence="13">HyVt-577</strain>
    </source>
</reference>
<dbReference type="InterPro" id="IPR005821">
    <property type="entry name" value="Ion_trans_dom"/>
</dbReference>
<feature type="transmembrane region" description="Helical" evidence="11">
    <location>
        <begin position="30"/>
        <end position="51"/>
    </location>
</feature>
<feature type="transmembrane region" description="Helical" evidence="11">
    <location>
        <begin position="213"/>
        <end position="232"/>
    </location>
</feature>
<feature type="transmembrane region" description="Helical" evidence="11">
    <location>
        <begin position="58"/>
        <end position="79"/>
    </location>
</feature>
<proteinExistence type="predicted"/>
<keyword evidence="5" id="KW-0631">Potassium channel</keyword>
<dbReference type="InterPro" id="IPR028325">
    <property type="entry name" value="VG_K_chnl"/>
</dbReference>
<evidence type="ECO:0000256" key="7">
    <source>
        <dbReference type="ARBA" id="ARBA00022989"/>
    </source>
</evidence>
<organism evidence="13">
    <name type="scientific">Caldithrix abyssi</name>
    <dbReference type="NCBI Taxonomy" id="187145"/>
    <lineage>
        <taxon>Bacteria</taxon>
        <taxon>Pseudomonadati</taxon>
        <taxon>Calditrichota</taxon>
        <taxon>Calditrichia</taxon>
        <taxon>Calditrichales</taxon>
        <taxon>Calditrichaceae</taxon>
        <taxon>Caldithrix</taxon>
    </lineage>
</organism>
<evidence type="ECO:0000256" key="4">
    <source>
        <dbReference type="ARBA" id="ARBA00022692"/>
    </source>
</evidence>
<dbReference type="GO" id="GO:0001508">
    <property type="term" value="P:action potential"/>
    <property type="evidence" value="ECO:0007669"/>
    <property type="project" value="TreeGrafter"/>
</dbReference>
<keyword evidence="9 11" id="KW-0472">Membrane</keyword>
<evidence type="ECO:0000256" key="1">
    <source>
        <dbReference type="ARBA" id="ARBA00004141"/>
    </source>
</evidence>
<evidence type="ECO:0000256" key="2">
    <source>
        <dbReference type="ARBA" id="ARBA00022448"/>
    </source>
</evidence>
<feature type="transmembrane region" description="Helical" evidence="11">
    <location>
        <begin position="153"/>
        <end position="174"/>
    </location>
</feature>
<dbReference type="EMBL" id="DRQG01000020">
    <property type="protein sequence ID" value="HGY54462.1"/>
    <property type="molecule type" value="Genomic_DNA"/>
</dbReference>
<keyword evidence="6" id="KW-0630">Potassium</keyword>
<comment type="subcellular location">
    <subcellularLocation>
        <location evidence="1">Membrane</location>
        <topology evidence="1">Multi-pass membrane protein</topology>
    </subcellularLocation>
</comment>
<dbReference type="Pfam" id="PF00520">
    <property type="entry name" value="Ion_trans"/>
    <property type="match status" value="1"/>
</dbReference>
<keyword evidence="4 11" id="KW-0812">Transmembrane</keyword>
<feature type="domain" description="Ion transport" evidence="12">
    <location>
        <begin position="26"/>
        <end position="236"/>
    </location>
</feature>
<comment type="caution">
    <text evidence="13">The sequence shown here is derived from an EMBL/GenBank/DDBJ whole genome shotgun (WGS) entry which is preliminary data.</text>
</comment>
<evidence type="ECO:0000313" key="13">
    <source>
        <dbReference type="EMBL" id="HGY54462.1"/>
    </source>
</evidence>
<sequence>MQEYSQSSWRLRLHTIIFEADTRAGKVFDIALILSIILSVIVVLLDSIAAVNSKYGDTLLALEWFFTILFTIEYVLRIISVGSPLRYITSFFGVIDLLAILPTYLSVIFPGSQVLMVVRLLRVLRIFRVLKLAKFLGESVQLMRALKASRRKITVFLFFILTIVSIMGSVMYLVEGAENGFTSIPRSIYWAIVTLTTVGYGDISPQTPLGQTIAAIIMILGYAIIAVPTGIVTTEMGKSFKSVSTQACPNCSAEGHDADAVHCKYCGAKL</sequence>
<keyword evidence="7 11" id="KW-1133">Transmembrane helix</keyword>
<gene>
    <name evidence="13" type="ORF">ENK44_02045</name>
</gene>
<evidence type="ECO:0000256" key="3">
    <source>
        <dbReference type="ARBA" id="ARBA00022538"/>
    </source>
</evidence>
<evidence type="ECO:0000259" key="12">
    <source>
        <dbReference type="Pfam" id="PF00520"/>
    </source>
</evidence>
<evidence type="ECO:0000256" key="5">
    <source>
        <dbReference type="ARBA" id="ARBA00022826"/>
    </source>
</evidence>